<dbReference type="EMBL" id="NATQ01000026">
    <property type="protein sequence ID" value="OQX90813.1"/>
    <property type="molecule type" value="Genomic_DNA"/>
</dbReference>
<evidence type="ECO:0000313" key="3">
    <source>
        <dbReference type="Proteomes" id="UP000192611"/>
    </source>
</evidence>
<feature type="non-terminal residue" evidence="2">
    <location>
        <position position="1"/>
    </location>
</feature>
<reference evidence="3" key="1">
    <citation type="submission" date="2017-03" db="EMBL/GenBank/DDBJ databases">
        <title>Novel pathways for hydrocarbon cycling and metabolic interdependencies in hydrothermal sediment communities.</title>
        <authorList>
            <person name="Dombrowski N."/>
            <person name="Seitz K."/>
            <person name="Teske A."/>
            <person name="Baker B."/>
        </authorList>
    </citation>
    <scope>NUCLEOTIDE SEQUENCE [LARGE SCALE GENOMIC DNA]</scope>
</reference>
<feature type="domain" description="Methyltransferase type 11" evidence="1">
    <location>
        <begin position="43"/>
        <end position="132"/>
    </location>
</feature>
<name>A0A1W9S1X9_9BACT</name>
<evidence type="ECO:0000313" key="2">
    <source>
        <dbReference type="EMBL" id="OQX90813.1"/>
    </source>
</evidence>
<sequence length="156" mass="16875">SRFRDLFNGRPYLSLWRSLEAISIISALESLCIEPGLKGCITIDIGCGDGLTTRGIGWRFSAGIEPDTFSATQALNSGQYEMVVVGDATELPLKDGIIDTALSNCVFEHIFKIEEAFSEVRRILAGGGSLILTMPVRGLVSDIVFFLPLSLIGLYG</sequence>
<dbReference type="AlphaFoldDB" id="A0A1W9S1X9"/>
<accession>A0A1W9S1X9</accession>
<organism evidence="2 3">
    <name type="scientific">Candidatus Coatesbacteria bacterium 4484_99</name>
    <dbReference type="NCBI Taxonomy" id="1970774"/>
    <lineage>
        <taxon>Bacteria</taxon>
        <taxon>Candidatus Coatesiibacteriota</taxon>
    </lineage>
</organism>
<dbReference type="CDD" id="cd02440">
    <property type="entry name" value="AdoMet_MTases"/>
    <property type="match status" value="1"/>
</dbReference>
<dbReference type="Gene3D" id="3.40.50.150">
    <property type="entry name" value="Vaccinia Virus protein VP39"/>
    <property type="match status" value="1"/>
</dbReference>
<gene>
    <name evidence="2" type="ORF">B6D57_01930</name>
</gene>
<comment type="caution">
    <text evidence="2">The sequence shown here is derived from an EMBL/GenBank/DDBJ whole genome shotgun (WGS) entry which is preliminary data.</text>
</comment>
<dbReference type="InterPro" id="IPR013216">
    <property type="entry name" value="Methyltransf_11"/>
</dbReference>
<dbReference type="Pfam" id="PF08241">
    <property type="entry name" value="Methyltransf_11"/>
    <property type="match status" value="1"/>
</dbReference>
<dbReference type="SUPFAM" id="SSF53335">
    <property type="entry name" value="S-adenosyl-L-methionine-dependent methyltransferases"/>
    <property type="match status" value="1"/>
</dbReference>
<protein>
    <recommendedName>
        <fullName evidence="1">Methyltransferase type 11 domain-containing protein</fullName>
    </recommendedName>
</protein>
<dbReference type="InterPro" id="IPR029063">
    <property type="entry name" value="SAM-dependent_MTases_sf"/>
</dbReference>
<dbReference type="GO" id="GO:0008757">
    <property type="term" value="F:S-adenosylmethionine-dependent methyltransferase activity"/>
    <property type="evidence" value="ECO:0007669"/>
    <property type="project" value="InterPro"/>
</dbReference>
<evidence type="ECO:0000259" key="1">
    <source>
        <dbReference type="Pfam" id="PF08241"/>
    </source>
</evidence>
<dbReference type="Proteomes" id="UP000192611">
    <property type="component" value="Unassembled WGS sequence"/>
</dbReference>
<proteinExistence type="predicted"/>